<keyword evidence="1" id="KW-0067">ATP-binding</keyword>
<dbReference type="GO" id="GO:0005737">
    <property type="term" value="C:cytoplasm"/>
    <property type="evidence" value="ECO:0000318"/>
    <property type="project" value="GO_Central"/>
</dbReference>
<dbReference type="InterPro" id="IPR017441">
    <property type="entry name" value="Protein_kinase_ATP_BS"/>
</dbReference>
<dbReference type="InterPro" id="IPR005818">
    <property type="entry name" value="Histone_H1/H5_H15"/>
</dbReference>
<dbReference type="InterPro" id="IPR036388">
    <property type="entry name" value="WH-like_DNA-bd_sf"/>
</dbReference>
<keyword evidence="3" id="KW-0808">Transferase</keyword>
<dbReference type="PANTHER" id="PTHR24419">
    <property type="entry name" value="INTERLEUKIN-1 RECEPTOR-ASSOCIATED KINASE"/>
    <property type="match status" value="1"/>
</dbReference>
<dbReference type="GO" id="GO:0005634">
    <property type="term" value="C:nucleus"/>
    <property type="evidence" value="ECO:0000318"/>
    <property type="project" value="GO_Central"/>
</dbReference>
<dbReference type="Proteomes" id="UP000001940">
    <property type="component" value="Chromosome IV"/>
</dbReference>
<dbReference type="SMART" id="SM00220">
    <property type="entry name" value="S_TKc"/>
    <property type="match status" value="1"/>
</dbReference>
<feature type="binding site" evidence="1">
    <location>
        <position position="191"/>
    </location>
    <ligand>
        <name>ATP</name>
        <dbReference type="ChEBI" id="CHEBI:30616"/>
    </ligand>
</feature>
<evidence type="ECO:0000313" key="4">
    <source>
        <dbReference type="Proteomes" id="UP000001940"/>
    </source>
</evidence>
<dbReference type="GeneID" id="177434"/>
<evidence type="ECO:0000313" key="3">
    <source>
        <dbReference type="EMBL" id="CCD62340.1"/>
    </source>
</evidence>
<dbReference type="eggNOG" id="KOG2464">
    <property type="taxonomic scope" value="Eukaryota"/>
</dbReference>
<sequence length="414" mass="46335">MVKNGSRKTGKSIKRRANYKRNEKSYAEMVLSVLESSDSINGFSHHAIKKGVSQMMTRTIGKGFSRYILSALQKLESQKIIFQPRKQRFKLSSIRAQAGRAAAPTPVVPKTTKGRNDVHLKNNARRQVHREGERAEANLRRAHLNSLRKTTSSKRIHSWESLLTGKVEKLGQGNHGTIFKVRWNGRRAAMKVLHVPGEISADTAKDEITVMKKVGSAVFRKKNPSFLEFLGAYLVEGHSKTDPKLQFKNKNGHPLPEKAQFVAIFMELVEGGRSIGDFPFKTDNERKSFVCQLVVGLMTAQKELGFSHGDLSVDNTIVTKTKLRTVAYILEGKAVKLKTSGVLLKIIDYGKSECSSDNKASTSFEDSDYTKLRNHAMDVFKVPGLKALADAVNNYDEEHASWYPNSELFNGLIE</sequence>
<dbReference type="PROSITE" id="PS50011">
    <property type="entry name" value="PROTEIN_KINASE_DOM"/>
    <property type="match status" value="1"/>
</dbReference>
<reference evidence="3 4" key="1">
    <citation type="journal article" date="1998" name="Science">
        <title>Genome sequence of the nematode C. elegans: a platform for investigating biology.</title>
        <authorList>
            <consortium name="The C. elegans sequencing consortium"/>
            <person name="Sulson J.E."/>
            <person name="Waterston R."/>
        </authorList>
    </citation>
    <scope>NUCLEOTIDE SEQUENCE [LARGE SCALE GENOMIC DNA]</scope>
    <source>
        <strain evidence="3 4">Bristol N2</strain>
    </source>
</reference>
<protein>
    <submittedName>
        <fullName evidence="3">Protein kinase domain-containing protein</fullName>
    </submittedName>
</protein>
<proteinExistence type="predicted"/>
<name>Q9N4E6_CAEEL</name>
<dbReference type="GO" id="GO:0035556">
    <property type="term" value="P:intracellular signal transduction"/>
    <property type="evidence" value="ECO:0000318"/>
    <property type="project" value="GO_Central"/>
</dbReference>
<dbReference type="SUPFAM" id="SSF56112">
    <property type="entry name" value="Protein kinase-like (PK-like)"/>
    <property type="match status" value="1"/>
</dbReference>
<dbReference type="Gene3D" id="1.10.10.10">
    <property type="entry name" value="Winged helix-like DNA-binding domain superfamily/Winged helix DNA-binding domain"/>
    <property type="match status" value="1"/>
</dbReference>
<dbReference type="GO" id="GO:0006334">
    <property type="term" value="P:nucleosome assembly"/>
    <property type="evidence" value="ECO:0007669"/>
    <property type="project" value="InterPro"/>
</dbReference>
<dbReference type="GO" id="GO:0003677">
    <property type="term" value="F:DNA binding"/>
    <property type="evidence" value="ECO:0007669"/>
    <property type="project" value="InterPro"/>
</dbReference>
<keyword evidence="3" id="KW-0418">Kinase</keyword>
<organism evidence="3 4">
    <name type="scientific">Caenorhabditis elegans</name>
    <dbReference type="NCBI Taxonomy" id="6239"/>
    <lineage>
        <taxon>Eukaryota</taxon>
        <taxon>Metazoa</taxon>
        <taxon>Ecdysozoa</taxon>
        <taxon>Nematoda</taxon>
        <taxon>Chromadorea</taxon>
        <taxon>Rhabditida</taxon>
        <taxon>Rhabditina</taxon>
        <taxon>Rhabditomorpha</taxon>
        <taxon>Rhabditoidea</taxon>
        <taxon>Rhabditidae</taxon>
        <taxon>Peloderinae</taxon>
        <taxon>Caenorhabditis</taxon>
    </lineage>
</organism>
<dbReference type="InterPro" id="IPR011009">
    <property type="entry name" value="Kinase-like_dom_sf"/>
</dbReference>
<dbReference type="HOGENOM" id="CLU_664373_0_0_1"/>
<dbReference type="ExpressionAtlas" id="Q9N4E6">
    <property type="expression patterns" value="baseline and differential"/>
</dbReference>
<dbReference type="PhylomeDB" id="Q9N4E6"/>
<dbReference type="GO" id="GO:0000786">
    <property type="term" value="C:nucleosome"/>
    <property type="evidence" value="ECO:0007669"/>
    <property type="project" value="InterPro"/>
</dbReference>
<keyword evidence="4" id="KW-1185">Reference proteome</keyword>
<keyword evidence="1" id="KW-0547">Nucleotide-binding</keyword>
<dbReference type="RefSeq" id="NP_501030.2">
    <property type="nucleotide sequence ID" value="NM_068629.4"/>
</dbReference>
<dbReference type="SMR" id="Q9N4E6"/>
<dbReference type="GO" id="GO:0072354">
    <property type="term" value="F:histone H3T3 kinase activity"/>
    <property type="evidence" value="ECO:0000318"/>
    <property type="project" value="GO_Central"/>
</dbReference>
<dbReference type="AlphaFoldDB" id="Q9N4E6"/>
<dbReference type="PANTHER" id="PTHR24419:SF18">
    <property type="entry name" value="SERINE_THREONINE-PROTEIN KINASE HASPIN"/>
    <property type="match status" value="1"/>
</dbReference>
<dbReference type="Gene3D" id="3.30.200.20">
    <property type="entry name" value="Phosphorylase Kinase, domain 1"/>
    <property type="match status" value="1"/>
</dbReference>
<feature type="domain" description="Protein kinase" evidence="2">
    <location>
        <begin position="164"/>
        <end position="414"/>
    </location>
</feature>
<dbReference type="GO" id="GO:0000278">
    <property type="term" value="P:mitotic cell cycle"/>
    <property type="evidence" value="ECO:0000318"/>
    <property type="project" value="GO_Central"/>
</dbReference>
<gene>
    <name evidence="3" type="ORF">CELE_Y73B6A.1</name>
    <name evidence="3 5" type="ORF">Y73B6A.1</name>
</gene>
<accession>Q9N4E6</accession>
<dbReference type="InParanoid" id="Q9N4E6"/>
<dbReference type="Gene3D" id="1.10.510.10">
    <property type="entry name" value="Transferase(Phosphotransferase) domain 1"/>
    <property type="match status" value="1"/>
</dbReference>
<dbReference type="InterPro" id="IPR000719">
    <property type="entry name" value="Prot_kinase_dom"/>
</dbReference>
<dbReference type="PaxDb" id="6239-Y73B6A.1"/>
<dbReference type="EMBL" id="BX284604">
    <property type="protein sequence ID" value="CCD62340.1"/>
    <property type="molecule type" value="Genomic_DNA"/>
</dbReference>
<dbReference type="UCSC" id="Y73B6A.1">
    <property type="organism name" value="c. elegans"/>
</dbReference>
<dbReference type="WormBase" id="Y73B6A.1a">
    <property type="protein sequence ID" value="CE29921"/>
    <property type="gene ID" value="WBGene00022228"/>
</dbReference>
<dbReference type="FunCoup" id="Q9N4E6">
    <property type="interactions" value="24"/>
</dbReference>
<dbReference type="PROSITE" id="PS00107">
    <property type="entry name" value="PROTEIN_KINASE_ATP"/>
    <property type="match status" value="1"/>
</dbReference>
<dbReference type="Bgee" id="WBGene00022228">
    <property type="expression patterns" value="Expressed in adult organism and 2 other cell types or tissues"/>
</dbReference>
<dbReference type="GO" id="GO:0005524">
    <property type="term" value="F:ATP binding"/>
    <property type="evidence" value="ECO:0007669"/>
    <property type="project" value="UniProtKB-UniRule"/>
</dbReference>
<evidence type="ECO:0000259" key="2">
    <source>
        <dbReference type="PROSITE" id="PS50011"/>
    </source>
</evidence>
<dbReference type="CTD" id="177434"/>
<dbReference type="AGR" id="WB:WBGene00022228"/>
<evidence type="ECO:0000256" key="1">
    <source>
        <dbReference type="PROSITE-ProRule" id="PRU10141"/>
    </source>
</evidence>
<evidence type="ECO:0000313" key="5">
    <source>
        <dbReference type="WormBase" id="Y73B6A.1a"/>
    </source>
</evidence>
<dbReference type="Pfam" id="PF00538">
    <property type="entry name" value="Linker_histone"/>
    <property type="match status" value="1"/>
</dbReference>
<dbReference type="FunFam" id="1.10.510.10:FF:002615">
    <property type="match status" value="1"/>
</dbReference>